<evidence type="ECO:0000256" key="11">
    <source>
        <dbReference type="RuleBase" id="RU000473"/>
    </source>
</evidence>
<evidence type="ECO:0000256" key="9">
    <source>
        <dbReference type="ARBA" id="ARBA00049551"/>
    </source>
</evidence>
<keyword evidence="11" id="KW-0830">Ubiquinone</keyword>
<keyword evidence="7 10" id="KW-0520">NAD</keyword>
<feature type="transmembrane region" description="Helical" evidence="12">
    <location>
        <begin position="128"/>
        <end position="149"/>
    </location>
</feature>
<dbReference type="GO" id="GO:0003954">
    <property type="term" value="F:NADH dehydrogenase activity"/>
    <property type="evidence" value="ECO:0007669"/>
    <property type="project" value="TreeGrafter"/>
</dbReference>
<evidence type="ECO:0000256" key="2">
    <source>
        <dbReference type="ARBA" id="ARBA00010535"/>
    </source>
</evidence>
<keyword evidence="11 13" id="KW-0496">Mitochondrion</keyword>
<comment type="similarity">
    <text evidence="2 10">Belongs to the complex I subunit 1 family.</text>
</comment>
<evidence type="ECO:0000256" key="6">
    <source>
        <dbReference type="ARBA" id="ARBA00022989"/>
    </source>
</evidence>
<dbReference type="EC" id="7.1.1.2" evidence="3 11"/>
<evidence type="ECO:0000256" key="3">
    <source>
        <dbReference type="ARBA" id="ARBA00012944"/>
    </source>
</evidence>
<dbReference type="GO" id="GO:0008137">
    <property type="term" value="F:NADH dehydrogenase (ubiquinone) activity"/>
    <property type="evidence" value="ECO:0007669"/>
    <property type="project" value="UniProtKB-EC"/>
</dbReference>
<feature type="transmembrane region" description="Helical" evidence="12">
    <location>
        <begin position="6"/>
        <end position="25"/>
    </location>
</feature>
<dbReference type="GO" id="GO:0009060">
    <property type="term" value="P:aerobic respiration"/>
    <property type="evidence" value="ECO:0007669"/>
    <property type="project" value="TreeGrafter"/>
</dbReference>
<reference evidence="13" key="1">
    <citation type="submission" date="2020-10" db="EMBL/GenBank/DDBJ databases">
        <title>Nuclear ribosomal and mitochondrial DNA copy number and intra-individual variation in the tunicate zooplankton salps.</title>
        <authorList>
            <person name="Goodall-Copestake W.P."/>
        </authorList>
    </citation>
    <scope>NUCLEOTIDE SEQUENCE</scope>
    <source>
        <strain evidence="13">E20_Im1</strain>
        <tissue evidence="13">Muscle</tissue>
    </source>
</reference>
<dbReference type="InterPro" id="IPR018086">
    <property type="entry name" value="NADH_UbQ_OxRdtase_su1_CS"/>
</dbReference>
<evidence type="ECO:0000256" key="10">
    <source>
        <dbReference type="RuleBase" id="RU000471"/>
    </source>
</evidence>
<protein>
    <recommendedName>
        <fullName evidence="4 11">NADH-ubiquinone oxidoreductase chain 1</fullName>
        <ecNumber evidence="3 11">7.1.1.2</ecNumber>
    </recommendedName>
</protein>
<evidence type="ECO:0000256" key="7">
    <source>
        <dbReference type="ARBA" id="ARBA00023027"/>
    </source>
</evidence>
<comment type="catalytic activity">
    <reaction evidence="9 11">
        <text>a ubiquinone + NADH + 5 H(+)(in) = a ubiquinol + NAD(+) + 4 H(+)(out)</text>
        <dbReference type="Rhea" id="RHEA:29091"/>
        <dbReference type="Rhea" id="RHEA-COMP:9565"/>
        <dbReference type="Rhea" id="RHEA-COMP:9566"/>
        <dbReference type="ChEBI" id="CHEBI:15378"/>
        <dbReference type="ChEBI" id="CHEBI:16389"/>
        <dbReference type="ChEBI" id="CHEBI:17976"/>
        <dbReference type="ChEBI" id="CHEBI:57540"/>
        <dbReference type="ChEBI" id="CHEBI:57945"/>
        <dbReference type="EC" id="7.1.1.2"/>
    </reaction>
</comment>
<dbReference type="AlphaFoldDB" id="A0AA86IJQ8"/>
<name>A0AA86IJQ8_9UROC</name>
<dbReference type="PANTHER" id="PTHR11432">
    <property type="entry name" value="NADH DEHYDROGENASE SUBUNIT 1"/>
    <property type="match status" value="1"/>
</dbReference>
<feature type="transmembrane region" description="Helical" evidence="12">
    <location>
        <begin position="245"/>
        <end position="266"/>
    </location>
</feature>
<dbReference type="PROSITE" id="PS00667">
    <property type="entry name" value="COMPLEX1_ND1_1"/>
    <property type="match status" value="1"/>
</dbReference>
<dbReference type="EMBL" id="LC590029">
    <property type="protein sequence ID" value="BCM73287.1"/>
    <property type="molecule type" value="Genomic_DNA"/>
</dbReference>
<feature type="transmembrane region" description="Helical" evidence="12">
    <location>
        <begin position="92"/>
        <end position="116"/>
    </location>
</feature>
<geneLocation type="mitochondrion" evidence="13"/>
<evidence type="ECO:0000256" key="12">
    <source>
        <dbReference type="SAM" id="Phobius"/>
    </source>
</evidence>
<dbReference type="Pfam" id="PF00146">
    <property type="entry name" value="NADHdh"/>
    <property type="match status" value="1"/>
</dbReference>
<keyword evidence="5 10" id="KW-0812">Transmembrane</keyword>
<dbReference type="GO" id="GO:0005743">
    <property type="term" value="C:mitochondrial inner membrane"/>
    <property type="evidence" value="ECO:0007669"/>
    <property type="project" value="UniProtKB-SubCell"/>
</dbReference>
<dbReference type="PANTHER" id="PTHR11432:SF3">
    <property type="entry name" value="NADH-UBIQUINONE OXIDOREDUCTASE CHAIN 1"/>
    <property type="match status" value="1"/>
</dbReference>
<keyword evidence="8 12" id="KW-0472">Membrane</keyword>
<feature type="transmembrane region" description="Helical" evidence="12">
    <location>
        <begin position="169"/>
        <end position="188"/>
    </location>
</feature>
<dbReference type="InterPro" id="IPR001694">
    <property type="entry name" value="NADH_UbQ_OxRdtase_su1/FPO"/>
</dbReference>
<evidence type="ECO:0000256" key="4">
    <source>
        <dbReference type="ARBA" id="ARBA00021009"/>
    </source>
</evidence>
<organism evidence="13">
    <name type="scientific">Ihlea magalhanica</name>
    <dbReference type="NCBI Taxonomy" id="2781116"/>
    <lineage>
        <taxon>Eukaryota</taxon>
        <taxon>Metazoa</taxon>
        <taxon>Chordata</taxon>
        <taxon>Tunicata</taxon>
        <taxon>Thaliacea</taxon>
        <taxon>Salpida</taxon>
        <taxon>Salpidae</taxon>
        <taxon>Ihlea</taxon>
    </lineage>
</organism>
<evidence type="ECO:0000313" key="13">
    <source>
        <dbReference type="EMBL" id="BCM73287.1"/>
    </source>
</evidence>
<evidence type="ECO:0000256" key="8">
    <source>
        <dbReference type="ARBA" id="ARBA00023136"/>
    </source>
</evidence>
<comment type="subcellular location">
    <subcellularLocation>
        <location evidence="1">Membrane</location>
        <topology evidence="1">Multi-pass membrane protein</topology>
    </subcellularLocation>
    <subcellularLocation>
        <location evidence="10">Mitochondrion inner membrane</location>
        <topology evidence="10">Multi-pass membrane protein</topology>
    </subcellularLocation>
</comment>
<proteinExistence type="inferred from homology"/>
<gene>
    <name evidence="13" type="primary">nad1</name>
</gene>
<accession>A0AA86IJQ8</accession>
<feature type="transmembrane region" description="Helical" evidence="12">
    <location>
        <begin position="217"/>
        <end position="239"/>
    </location>
</feature>
<sequence length="300" mass="33865">MFFIFLYAGMILAVAFLVLSERAILGLAQIRKGPNIVGPWGLVQCVGDGVKLMTKGKINLSPTSVFIYAFAPALLVVLTLLLISLTPMPVPIINMGSSMVMFFCFLALMTLPFLLLGLTYGSFYSTLGAVRVAGLMMSYEILMMLLFMFYKGPLGDWSWDNSNSPHNSYSYFSVQLFFFIPMLILWLMELGRTPFDLAEGESELVSGFNVEYGGWGFLLFFFSEMLCLLMMSVMFASFITMMSLALNSMLMMVLFVSSSLYIRAALPRFRLVDTQNFIWFRVTPYVMLVGILYFTILFTL</sequence>
<dbReference type="PROSITE" id="PS00668">
    <property type="entry name" value="COMPLEX1_ND1_2"/>
    <property type="match status" value="1"/>
</dbReference>
<feature type="transmembrane region" description="Helical" evidence="12">
    <location>
        <begin position="65"/>
        <end position="86"/>
    </location>
</feature>
<feature type="transmembrane region" description="Helical" evidence="12">
    <location>
        <begin position="278"/>
        <end position="298"/>
    </location>
</feature>
<evidence type="ECO:0000256" key="1">
    <source>
        <dbReference type="ARBA" id="ARBA00004141"/>
    </source>
</evidence>
<keyword evidence="6 12" id="KW-1133">Transmembrane helix</keyword>
<evidence type="ECO:0000256" key="5">
    <source>
        <dbReference type="ARBA" id="ARBA00022692"/>
    </source>
</evidence>